<dbReference type="SUPFAM" id="SSF52540">
    <property type="entry name" value="P-loop containing nucleoside triphosphate hydrolases"/>
    <property type="match status" value="1"/>
</dbReference>
<keyword evidence="4" id="KW-0812">Transmembrane</keyword>
<keyword evidence="2" id="KW-0067">ATP-binding</keyword>
<accession>A0A0L7RIY6</accession>
<keyword evidence="4" id="KW-1133">Transmembrane helix</keyword>
<dbReference type="InterPro" id="IPR027417">
    <property type="entry name" value="P-loop_NTPase"/>
</dbReference>
<protein>
    <submittedName>
        <fullName evidence="5">Adenylate cyclase type 10</fullName>
    </submittedName>
</protein>
<sequence length="978" mass="111477">MSYSSQDDVVWLPDLIGPIYQRPNASLREILNAHRDDKCTRTMATFVPDELIYESDLTKKNFRKFNSVMALFNMTRFFNFYKQHISAENGGSFALFALLNSYMKIIIEEVYTSEGDVLKFSQDGLLIMWKVNRDEFISKMVYHVILCAQRIQDTIASVKNKLPVAKLDIVISAGEVLFSVIGDDSGRRFVIVGAPIEDLKYARRICLPGDLVLSSSAWEHCAPSQYEYVIKDSSNVKIIKVVGPPIEPPKSSTEMAVAESMQLRSKLDLIDEPSVMSVYSNISMDSVVQFQARVSVIDAQRRRLGTSLKTYMLHPIFTRIEDDQSLKNLEEIRQISMVCVSVIPTKCTVYELISLVDQLFICLQRIVIENGGCICTVNLYERDISFYVVYGVRNYSEEEAGNISDNAISSAMTIMKEMKRIGGVKTVLIGVSTGIAFCGIIGHTVRKQYMIFGTPTFKAISLMMISFDKISCDYDTIINSSLGKENFRSRGIKVLRRFGKCHVYEYVFAYSKAEALMNLKYCYPILGRFQELEYFKDILDDIGVPGRIYSGLLIEGSERSGKSRLLDAFVTTVKNREIRLIQLSLHPSYAEKAYAVLYYMFLQLFDAEDFTTVEDRERVLLRTVSEILELNDLCYLNAIMRVQFPLSEEYCNDTDWKRHKKTIEIFEDILNQVVGRVCILLDDVQHMDLLSWQFLSSALDNHNVILVMTMLEPVSWDNLSQVEAGICQDKRLMIRTLQGIDSKYLGAFACQFMNVIAIPKGLDKILKQRSRNVIGWCEAFLMSALQVNAVTVATVSPIDVDHYDLVFPDGSLLAKIPAYLTPEELAPPLHWTQMSAVNVCIPSDKHRGFVETNRDITGLRIDIYNRMNSYEQDFIKCAATLGEIFQRNMVDSVMLNSAPLYTSKGKCVALFMIIFVVTSLFRLVNSAVAEMIRLRILECAMIQRKDFHSDDSVYYVLKYRKTFSNMHHLVTCECKPSR</sequence>
<organism evidence="5 6">
    <name type="scientific">Habropoda laboriosa</name>
    <dbReference type="NCBI Taxonomy" id="597456"/>
    <lineage>
        <taxon>Eukaryota</taxon>
        <taxon>Metazoa</taxon>
        <taxon>Ecdysozoa</taxon>
        <taxon>Arthropoda</taxon>
        <taxon>Hexapoda</taxon>
        <taxon>Insecta</taxon>
        <taxon>Pterygota</taxon>
        <taxon>Neoptera</taxon>
        <taxon>Endopterygota</taxon>
        <taxon>Hymenoptera</taxon>
        <taxon>Apocrita</taxon>
        <taxon>Aculeata</taxon>
        <taxon>Apoidea</taxon>
        <taxon>Anthophila</taxon>
        <taxon>Apidae</taxon>
        <taxon>Habropoda</taxon>
    </lineage>
</organism>
<evidence type="ECO:0000313" key="5">
    <source>
        <dbReference type="EMBL" id="KOC70706.1"/>
    </source>
</evidence>
<dbReference type="EMBL" id="KQ414583">
    <property type="protein sequence ID" value="KOC70706.1"/>
    <property type="molecule type" value="Genomic_DNA"/>
</dbReference>
<keyword evidence="3" id="KW-0456">Lyase</keyword>
<dbReference type="InterPro" id="IPR029787">
    <property type="entry name" value="Nucleotide_cyclase"/>
</dbReference>
<dbReference type="GO" id="GO:0005524">
    <property type="term" value="F:ATP binding"/>
    <property type="evidence" value="ECO:0007669"/>
    <property type="project" value="UniProtKB-KW"/>
</dbReference>
<dbReference type="Gene3D" id="3.30.70.1230">
    <property type="entry name" value="Nucleotide cyclase"/>
    <property type="match status" value="2"/>
</dbReference>
<dbReference type="PANTHER" id="PTHR16305">
    <property type="entry name" value="TESTICULAR SOLUBLE ADENYLYL CYCLASE"/>
    <property type="match status" value="1"/>
</dbReference>
<evidence type="ECO:0000256" key="4">
    <source>
        <dbReference type="SAM" id="Phobius"/>
    </source>
</evidence>
<dbReference type="PANTHER" id="PTHR16305:SF28">
    <property type="entry name" value="GUANYLATE CYCLASE DOMAIN-CONTAINING PROTEIN"/>
    <property type="match status" value="1"/>
</dbReference>
<reference evidence="5 6" key="1">
    <citation type="submission" date="2015-07" db="EMBL/GenBank/DDBJ databases">
        <title>The genome of Habropoda laboriosa.</title>
        <authorList>
            <person name="Pan H."/>
            <person name="Kapheim K."/>
        </authorList>
    </citation>
    <scope>NUCLEOTIDE SEQUENCE [LARGE SCALE GENOMIC DNA]</scope>
    <source>
        <strain evidence="5">0110345459</strain>
    </source>
</reference>
<evidence type="ECO:0000256" key="3">
    <source>
        <dbReference type="ARBA" id="ARBA00023239"/>
    </source>
</evidence>
<evidence type="ECO:0000313" key="6">
    <source>
        <dbReference type="Proteomes" id="UP000053825"/>
    </source>
</evidence>
<dbReference type="AlphaFoldDB" id="A0A0L7RIY6"/>
<dbReference type="OrthoDB" id="194468at2759"/>
<keyword evidence="1" id="KW-0547">Nucleotide-binding</keyword>
<keyword evidence="6" id="KW-1185">Reference proteome</keyword>
<proteinExistence type="predicted"/>
<dbReference type="STRING" id="597456.A0A0L7RIY6"/>
<dbReference type="GO" id="GO:0005737">
    <property type="term" value="C:cytoplasm"/>
    <property type="evidence" value="ECO:0007669"/>
    <property type="project" value="TreeGrafter"/>
</dbReference>
<dbReference type="GO" id="GO:0004016">
    <property type="term" value="F:adenylate cyclase activity"/>
    <property type="evidence" value="ECO:0007669"/>
    <property type="project" value="TreeGrafter"/>
</dbReference>
<gene>
    <name evidence="5" type="ORF">WH47_06746</name>
</gene>
<evidence type="ECO:0000256" key="2">
    <source>
        <dbReference type="ARBA" id="ARBA00022840"/>
    </source>
</evidence>
<dbReference type="Proteomes" id="UP000053825">
    <property type="component" value="Unassembled WGS sequence"/>
</dbReference>
<feature type="transmembrane region" description="Helical" evidence="4">
    <location>
        <begin position="908"/>
        <end position="925"/>
    </location>
</feature>
<dbReference type="SUPFAM" id="SSF55073">
    <property type="entry name" value="Nucleotide cyclase"/>
    <property type="match status" value="2"/>
</dbReference>
<evidence type="ECO:0000256" key="1">
    <source>
        <dbReference type="ARBA" id="ARBA00022741"/>
    </source>
</evidence>
<keyword evidence="4" id="KW-0472">Membrane</keyword>
<name>A0A0L7RIY6_9HYME</name>